<feature type="transmembrane region" description="Helical" evidence="1">
    <location>
        <begin position="25"/>
        <end position="45"/>
    </location>
</feature>
<dbReference type="EMBL" id="SDIF01000239">
    <property type="protein sequence ID" value="RXS56816.1"/>
    <property type="molecule type" value="Genomic_DNA"/>
</dbReference>
<keyword evidence="1" id="KW-0472">Membrane</keyword>
<feature type="transmembrane region" description="Helical" evidence="1">
    <location>
        <begin position="79"/>
        <end position="101"/>
    </location>
</feature>
<organism evidence="2 3">
    <name type="scientific">Streptomyces sioyaensis</name>
    <dbReference type="NCBI Taxonomy" id="67364"/>
    <lineage>
        <taxon>Bacteria</taxon>
        <taxon>Bacillati</taxon>
        <taxon>Actinomycetota</taxon>
        <taxon>Actinomycetes</taxon>
        <taxon>Kitasatosporales</taxon>
        <taxon>Streptomycetaceae</taxon>
        <taxon>Streptomyces</taxon>
    </lineage>
</organism>
<dbReference type="AlphaFoldDB" id="A0A4Q1QIT1"/>
<protein>
    <submittedName>
        <fullName evidence="2">Uncharacterized protein</fullName>
    </submittedName>
</protein>
<gene>
    <name evidence="2" type="ORF">EST54_33405</name>
</gene>
<sequence>MNSELPDLDPPSPADEMALRERGQFTSLLLGGGVLIPLGLVVMSMMSGRHLWLTLLNLGGMYGGLWVMFRGWRDERGRLVTLGGWCMAASLALCLVVLSLLS</sequence>
<reference evidence="2 3" key="1">
    <citation type="submission" date="2019-01" db="EMBL/GenBank/DDBJ databases">
        <title>Draft genome sequences of the type strain Streptomyces sioyaensis DSM 40032 and its novel strain, TM32, a thermotolerant antibiotics-producing actinobacterium.</title>
        <authorList>
            <person name="Nakaew N."/>
            <person name="Lumyong S."/>
            <person name="Sloan W.T."/>
            <person name="Sungthong R."/>
        </authorList>
    </citation>
    <scope>NUCLEOTIDE SEQUENCE [LARGE SCALE GENOMIC DNA]</scope>
    <source>
        <strain evidence="2 3">DSM 40032</strain>
    </source>
</reference>
<keyword evidence="3" id="KW-1185">Reference proteome</keyword>
<dbReference type="GeneID" id="95782773"/>
<accession>A0A4Q1QIT1</accession>
<evidence type="ECO:0000313" key="3">
    <source>
        <dbReference type="Proteomes" id="UP000289482"/>
    </source>
</evidence>
<dbReference type="Proteomes" id="UP000289482">
    <property type="component" value="Unassembled WGS sequence"/>
</dbReference>
<dbReference type="RefSeq" id="WP_129251419.1">
    <property type="nucleotide sequence ID" value="NZ_JABZEL010000008.1"/>
</dbReference>
<proteinExistence type="predicted"/>
<keyword evidence="1" id="KW-1133">Transmembrane helix</keyword>
<evidence type="ECO:0000313" key="2">
    <source>
        <dbReference type="EMBL" id="RXS56816.1"/>
    </source>
</evidence>
<name>A0A4Q1QIT1_9ACTN</name>
<feature type="transmembrane region" description="Helical" evidence="1">
    <location>
        <begin position="51"/>
        <end position="72"/>
    </location>
</feature>
<evidence type="ECO:0000256" key="1">
    <source>
        <dbReference type="SAM" id="Phobius"/>
    </source>
</evidence>
<comment type="caution">
    <text evidence="2">The sequence shown here is derived from an EMBL/GenBank/DDBJ whole genome shotgun (WGS) entry which is preliminary data.</text>
</comment>
<keyword evidence="1" id="KW-0812">Transmembrane</keyword>